<dbReference type="GeneTree" id="ENSGT01030000234873"/>
<keyword evidence="1" id="KW-0732">Signal</keyword>
<dbReference type="Gene3D" id="2.60.40.10">
    <property type="entry name" value="Immunoglobulins"/>
    <property type="match status" value="1"/>
</dbReference>
<reference evidence="7" key="3">
    <citation type="submission" date="2025-09" db="UniProtKB">
        <authorList>
            <consortium name="Ensembl"/>
        </authorList>
    </citation>
    <scope>IDENTIFICATION</scope>
</reference>
<organism evidence="7 8">
    <name type="scientific">Pygocentrus nattereri</name>
    <name type="common">Red-bellied piranha</name>
    <dbReference type="NCBI Taxonomy" id="42514"/>
    <lineage>
        <taxon>Eukaryota</taxon>
        <taxon>Metazoa</taxon>
        <taxon>Chordata</taxon>
        <taxon>Craniata</taxon>
        <taxon>Vertebrata</taxon>
        <taxon>Euteleostomi</taxon>
        <taxon>Actinopterygii</taxon>
        <taxon>Neopterygii</taxon>
        <taxon>Teleostei</taxon>
        <taxon>Ostariophysi</taxon>
        <taxon>Characiformes</taxon>
        <taxon>Characoidei</taxon>
        <taxon>Pygocentrus</taxon>
    </lineage>
</organism>
<sequence length="116" mass="13018">MCQNLKKVYVLNISVLFFTGETADIIKQNQTSMLLSEGSNATLSCTYDGYVNSLHWYQQKPGSRPEFLLLIMESNRHITKVQNKRVDLLISSAKSSDSALNYCALEPTVTRNPATL</sequence>
<dbReference type="Pfam" id="PF07686">
    <property type="entry name" value="V-set"/>
    <property type="match status" value="1"/>
</dbReference>
<dbReference type="InterPro" id="IPR007110">
    <property type="entry name" value="Ig-like_dom"/>
</dbReference>
<dbReference type="InterPro" id="IPR036179">
    <property type="entry name" value="Ig-like_dom_sf"/>
</dbReference>
<proteinExistence type="predicted"/>
<dbReference type="InterPro" id="IPR013783">
    <property type="entry name" value="Ig-like_fold"/>
</dbReference>
<keyword evidence="3" id="KW-0675">Receptor</keyword>
<dbReference type="PROSITE" id="PS50835">
    <property type="entry name" value="IG_LIKE"/>
    <property type="match status" value="1"/>
</dbReference>
<evidence type="ECO:0000313" key="7">
    <source>
        <dbReference type="Ensembl" id="ENSPNAP00000027077.2"/>
    </source>
</evidence>
<evidence type="ECO:0000256" key="2">
    <source>
        <dbReference type="ARBA" id="ARBA00023130"/>
    </source>
</evidence>
<dbReference type="GO" id="GO:0002250">
    <property type="term" value="P:adaptive immune response"/>
    <property type="evidence" value="ECO:0007669"/>
    <property type="project" value="UniProtKB-KW"/>
</dbReference>
<dbReference type="SUPFAM" id="SSF48726">
    <property type="entry name" value="Immunoglobulin"/>
    <property type="match status" value="1"/>
</dbReference>
<evidence type="ECO:0000256" key="1">
    <source>
        <dbReference type="ARBA" id="ARBA00022729"/>
    </source>
</evidence>
<dbReference type="GO" id="GO:0042101">
    <property type="term" value="C:T cell receptor complex"/>
    <property type="evidence" value="ECO:0007669"/>
    <property type="project" value="UniProtKB-KW"/>
</dbReference>
<evidence type="ECO:0000256" key="5">
    <source>
        <dbReference type="ARBA" id="ARBA00043266"/>
    </source>
</evidence>
<evidence type="ECO:0000313" key="8">
    <source>
        <dbReference type="Proteomes" id="UP001501920"/>
    </source>
</evidence>
<keyword evidence="5" id="KW-0391">Immunity</keyword>
<feature type="domain" description="Ig-like" evidence="6">
    <location>
        <begin position="23"/>
        <end position="116"/>
    </location>
</feature>
<keyword evidence="5" id="KW-1279">T cell receptor</keyword>
<dbReference type="Proteomes" id="UP001501920">
    <property type="component" value="Chromosome 2"/>
</dbReference>
<keyword evidence="2" id="KW-1064">Adaptive immunity</keyword>
<dbReference type="InterPro" id="IPR013106">
    <property type="entry name" value="Ig_V-set"/>
</dbReference>
<keyword evidence="4" id="KW-0393">Immunoglobulin domain</keyword>
<dbReference type="Ensembl" id="ENSPNAT00000003480.2">
    <property type="protein sequence ID" value="ENSPNAP00000027077.2"/>
    <property type="gene ID" value="ENSPNAG00000012499.2"/>
</dbReference>
<accession>A0A3B4DRS3</accession>
<dbReference type="AlphaFoldDB" id="A0A3B4DRS3"/>
<evidence type="ECO:0000259" key="6">
    <source>
        <dbReference type="PROSITE" id="PS50835"/>
    </source>
</evidence>
<dbReference type="PANTHER" id="PTHR19367">
    <property type="entry name" value="T-CELL RECEPTOR ALPHA CHAIN V REGION"/>
    <property type="match status" value="1"/>
</dbReference>
<dbReference type="PANTHER" id="PTHR19367:SF18">
    <property type="entry name" value="T CELL RECEPTOR ALPHA VARIABLE 16"/>
    <property type="match status" value="1"/>
</dbReference>
<dbReference type="InterPro" id="IPR051287">
    <property type="entry name" value="TCR_variable_region"/>
</dbReference>
<evidence type="ECO:0000256" key="3">
    <source>
        <dbReference type="ARBA" id="ARBA00023170"/>
    </source>
</evidence>
<keyword evidence="8" id="KW-1185">Reference proteome</keyword>
<name>A0A3B4DRS3_PYGNA</name>
<protein>
    <recommendedName>
        <fullName evidence="6">Ig-like domain-containing protein</fullName>
    </recommendedName>
</protein>
<dbReference type="OMA" id="LIMESNQ"/>
<evidence type="ECO:0000256" key="4">
    <source>
        <dbReference type="ARBA" id="ARBA00023319"/>
    </source>
</evidence>
<dbReference type="CDD" id="cd00099">
    <property type="entry name" value="IgV"/>
    <property type="match status" value="1"/>
</dbReference>
<dbReference type="SMART" id="SM00406">
    <property type="entry name" value="IGv"/>
    <property type="match status" value="1"/>
</dbReference>
<reference evidence="7" key="2">
    <citation type="submission" date="2025-08" db="UniProtKB">
        <authorList>
            <consortium name="Ensembl"/>
        </authorList>
    </citation>
    <scope>IDENTIFICATION</scope>
</reference>
<reference evidence="7 8" key="1">
    <citation type="submission" date="2020-10" db="EMBL/GenBank/DDBJ databases">
        <title>Pygocentrus nattereri (red-bellied piranha) genome, fPygNat1, primary haplotype.</title>
        <authorList>
            <person name="Myers G."/>
            <person name="Meyer A."/>
            <person name="Karagic N."/>
            <person name="Pippel M."/>
            <person name="Winkler S."/>
            <person name="Tracey A."/>
            <person name="Wood J."/>
            <person name="Formenti G."/>
            <person name="Howe K."/>
            <person name="Fedrigo O."/>
            <person name="Jarvis E.D."/>
        </authorList>
    </citation>
    <scope>NUCLEOTIDE SEQUENCE [LARGE SCALE GENOMIC DNA]</scope>
</reference>